<proteinExistence type="inferred from homology"/>
<keyword evidence="3" id="KW-0813">Transport</keyword>
<evidence type="ECO:0000259" key="7">
    <source>
        <dbReference type="Pfam" id="PF07200"/>
    </source>
</evidence>
<dbReference type="EMBL" id="VUJU01010308">
    <property type="protein sequence ID" value="KAF0714857.1"/>
    <property type="molecule type" value="Genomic_DNA"/>
</dbReference>
<dbReference type="Proteomes" id="UP000478052">
    <property type="component" value="Unassembled WGS sequence"/>
</dbReference>
<dbReference type="PANTHER" id="PTHR13678">
    <property type="entry name" value="VACUOLAR PROTEIN SORTING-ASSOCIATED PROTEIN 37"/>
    <property type="match status" value="1"/>
</dbReference>
<dbReference type="OrthoDB" id="10004364at2759"/>
<evidence type="ECO:0000313" key="8">
    <source>
        <dbReference type="EMBL" id="KAF0714857.1"/>
    </source>
</evidence>
<gene>
    <name evidence="8" type="ORF">FWK35_00037164</name>
</gene>
<dbReference type="Pfam" id="PF07200">
    <property type="entry name" value="Mod_r"/>
    <property type="match status" value="1"/>
</dbReference>
<evidence type="ECO:0000313" key="9">
    <source>
        <dbReference type="Proteomes" id="UP000478052"/>
    </source>
</evidence>
<dbReference type="InterPro" id="IPR009851">
    <property type="entry name" value="Mod_r"/>
</dbReference>
<reference evidence="8 9" key="1">
    <citation type="submission" date="2019-08" db="EMBL/GenBank/DDBJ databases">
        <title>Whole genome of Aphis craccivora.</title>
        <authorList>
            <person name="Voronova N.V."/>
            <person name="Shulinski R.S."/>
            <person name="Bandarenka Y.V."/>
            <person name="Zhorov D.G."/>
            <person name="Warner D."/>
        </authorList>
    </citation>
    <scope>NUCLEOTIDE SEQUENCE [LARGE SCALE GENOMIC DNA]</scope>
    <source>
        <strain evidence="8">180601</strain>
        <tissue evidence="8">Whole Body</tissue>
    </source>
</reference>
<comment type="function">
    <text evidence="6">Component of the ESCRT-I complex, a regulator of vesicular trafficking process. Required for the sorting of endocytic ubiquitinated cargos into multivesicular bodies. May be involved in cell growth and differentiation.</text>
</comment>
<sequence length="117" mass="13410">MFNSSTAVSSVMGLMSHLTASDLKEILNDDSKFEMYAKELKPNHEKDTEKEMLIVSNQSLAEFNLTKEPDLVSGKERLCEMYNEAEKLYKSVTEKVNTLSKYNYLNFKRSIVIISNT</sequence>
<comment type="similarity">
    <text evidence="2">Belongs to the VPS37 family.</text>
</comment>
<evidence type="ECO:0000256" key="5">
    <source>
        <dbReference type="ARBA" id="ARBA00022927"/>
    </source>
</evidence>
<evidence type="ECO:0000256" key="4">
    <source>
        <dbReference type="ARBA" id="ARBA00022753"/>
    </source>
</evidence>
<evidence type="ECO:0000256" key="3">
    <source>
        <dbReference type="ARBA" id="ARBA00022448"/>
    </source>
</evidence>
<feature type="domain" description="VPS37 C-terminal" evidence="7">
    <location>
        <begin position="17"/>
        <end position="99"/>
    </location>
</feature>
<dbReference type="AlphaFoldDB" id="A0A6G0W1M5"/>
<keyword evidence="4" id="KW-0967">Endosome</keyword>
<name>A0A6G0W1M5_APHCR</name>
<keyword evidence="9" id="KW-1185">Reference proteome</keyword>
<dbReference type="GO" id="GO:0031902">
    <property type="term" value="C:late endosome membrane"/>
    <property type="evidence" value="ECO:0007669"/>
    <property type="project" value="UniProtKB-SubCell"/>
</dbReference>
<evidence type="ECO:0000256" key="1">
    <source>
        <dbReference type="ARBA" id="ARBA00004633"/>
    </source>
</evidence>
<dbReference type="PANTHER" id="PTHR13678:SF27">
    <property type="entry name" value="LD45836P"/>
    <property type="match status" value="1"/>
</dbReference>
<dbReference type="GO" id="GO:0000813">
    <property type="term" value="C:ESCRT I complex"/>
    <property type="evidence" value="ECO:0007669"/>
    <property type="project" value="TreeGrafter"/>
</dbReference>
<protein>
    <submittedName>
        <fullName evidence="8">Vacuolar protein sorting-associated protein 37B-like</fullName>
    </submittedName>
</protein>
<accession>A0A6G0W1M5</accession>
<comment type="caution">
    <text evidence="8">The sequence shown here is derived from an EMBL/GenBank/DDBJ whole genome shotgun (WGS) entry which is preliminary data.</text>
</comment>
<comment type="subcellular location">
    <subcellularLocation>
        <location evidence="1">Late endosome membrane</location>
        <topology evidence="1">Peripheral membrane protein</topology>
    </subcellularLocation>
</comment>
<dbReference type="GO" id="GO:0006612">
    <property type="term" value="P:protein targeting to membrane"/>
    <property type="evidence" value="ECO:0007669"/>
    <property type="project" value="TreeGrafter"/>
</dbReference>
<organism evidence="8 9">
    <name type="scientific">Aphis craccivora</name>
    <name type="common">Cowpea aphid</name>
    <dbReference type="NCBI Taxonomy" id="307492"/>
    <lineage>
        <taxon>Eukaryota</taxon>
        <taxon>Metazoa</taxon>
        <taxon>Ecdysozoa</taxon>
        <taxon>Arthropoda</taxon>
        <taxon>Hexapoda</taxon>
        <taxon>Insecta</taxon>
        <taxon>Pterygota</taxon>
        <taxon>Neoptera</taxon>
        <taxon>Paraneoptera</taxon>
        <taxon>Hemiptera</taxon>
        <taxon>Sternorrhyncha</taxon>
        <taxon>Aphidomorpha</taxon>
        <taxon>Aphidoidea</taxon>
        <taxon>Aphididae</taxon>
        <taxon>Aphidini</taxon>
        <taxon>Aphis</taxon>
        <taxon>Aphis</taxon>
    </lineage>
</organism>
<dbReference type="GO" id="GO:0006623">
    <property type="term" value="P:protein targeting to vacuole"/>
    <property type="evidence" value="ECO:0007669"/>
    <property type="project" value="TreeGrafter"/>
</dbReference>
<evidence type="ECO:0000256" key="6">
    <source>
        <dbReference type="ARBA" id="ARBA00025010"/>
    </source>
</evidence>
<dbReference type="GO" id="GO:0043162">
    <property type="term" value="P:ubiquitin-dependent protein catabolic process via the multivesicular body sorting pathway"/>
    <property type="evidence" value="ECO:0007669"/>
    <property type="project" value="TreeGrafter"/>
</dbReference>
<evidence type="ECO:0000256" key="2">
    <source>
        <dbReference type="ARBA" id="ARBA00007617"/>
    </source>
</evidence>
<keyword evidence="5" id="KW-0653">Protein transport</keyword>